<evidence type="ECO:0000313" key="2">
    <source>
        <dbReference type="EMBL" id="MDN3710627.1"/>
    </source>
</evidence>
<evidence type="ECO:0000256" key="1">
    <source>
        <dbReference type="SAM" id="MobiDB-lite"/>
    </source>
</evidence>
<comment type="caution">
    <text evidence="2">The sequence shown here is derived from an EMBL/GenBank/DDBJ whole genome shotgun (WGS) entry which is preliminary data.</text>
</comment>
<protein>
    <submittedName>
        <fullName evidence="2">Uncharacterized protein</fullName>
    </submittedName>
</protein>
<name>A0ABT8D1X7_9RHOB</name>
<accession>A0ABT8D1X7</accession>
<reference evidence="3" key="1">
    <citation type="journal article" date="2019" name="Int. J. Syst. Evol. Microbiol.">
        <title>The Global Catalogue of Microorganisms (GCM) 10K type strain sequencing project: providing services to taxonomists for standard genome sequencing and annotation.</title>
        <authorList>
            <consortium name="The Broad Institute Genomics Platform"/>
            <consortium name="The Broad Institute Genome Sequencing Center for Infectious Disease"/>
            <person name="Wu L."/>
            <person name="Ma J."/>
        </authorList>
    </citation>
    <scope>NUCLEOTIDE SEQUENCE [LARGE SCALE GENOMIC DNA]</scope>
    <source>
        <strain evidence="3">CECT 8482</strain>
    </source>
</reference>
<dbReference type="Proteomes" id="UP001243846">
    <property type="component" value="Unassembled WGS sequence"/>
</dbReference>
<evidence type="ECO:0000313" key="3">
    <source>
        <dbReference type="Proteomes" id="UP001243846"/>
    </source>
</evidence>
<proteinExistence type="predicted"/>
<gene>
    <name evidence="2" type="ORF">QWZ10_00115</name>
</gene>
<dbReference type="EMBL" id="JAUFRC010000001">
    <property type="protein sequence ID" value="MDN3710627.1"/>
    <property type="molecule type" value="Genomic_DNA"/>
</dbReference>
<organism evidence="2 3">
    <name type="scientific">Paracoccus cavernae</name>
    <dbReference type="NCBI Taxonomy" id="1571207"/>
    <lineage>
        <taxon>Bacteria</taxon>
        <taxon>Pseudomonadati</taxon>
        <taxon>Pseudomonadota</taxon>
        <taxon>Alphaproteobacteria</taxon>
        <taxon>Rhodobacterales</taxon>
        <taxon>Paracoccaceae</taxon>
        <taxon>Paracoccus</taxon>
    </lineage>
</organism>
<keyword evidence="3" id="KW-1185">Reference proteome</keyword>
<sequence length="122" mass="13782">MRDLGHRQIPNRPLEPLAGGVVQREPSRSTGTECDIAQQDLVPRRELARLPPFRRSEDGLRGTDVADFERLMRCKILGLRGDRDPTSSKITAGKVILVIKRRQSYFVGVRPDTARGCLTEWT</sequence>
<feature type="region of interest" description="Disordered" evidence="1">
    <location>
        <begin position="1"/>
        <end position="38"/>
    </location>
</feature>